<evidence type="ECO:0000313" key="9">
    <source>
        <dbReference type="Proteomes" id="UP001595823"/>
    </source>
</evidence>
<dbReference type="InterPro" id="IPR006157">
    <property type="entry name" value="FolB_dom"/>
</dbReference>
<sequence>MSADVISLKGLRVFGYHGVYETERSAGQEFLIDADLHVSTAKAAASDDVADTVHYGDLADRMVAVVAGEPVALIETLAERLAALCLEEAGVERAAVTVHKPDAPIRHQFSDVSVRIERSR</sequence>
<comment type="catalytic activity">
    <reaction evidence="1 6">
        <text>7,8-dihydroneopterin = 6-hydroxymethyl-7,8-dihydropterin + glycolaldehyde</text>
        <dbReference type="Rhea" id="RHEA:10540"/>
        <dbReference type="ChEBI" id="CHEBI:17001"/>
        <dbReference type="ChEBI" id="CHEBI:17071"/>
        <dbReference type="ChEBI" id="CHEBI:44841"/>
        <dbReference type="EC" id="4.1.2.25"/>
    </reaction>
</comment>
<dbReference type="NCBIfam" id="TIGR00525">
    <property type="entry name" value="folB"/>
    <property type="match status" value="1"/>
</dbReference>
<organism evidence="8 9">
    <name type="scientific">Salininema proteolyticum</name>
    <dbReference type="NCBI Taxonomy" id="1607685"/>
    <lineage>
        <taxon>Bacteria</taxon>
        <taxon>Bacillati</taxon>
        <taxon>Actinomycetota</taxon>
        <taxon>Actinomycetes</taxon>
        <taxon>Glycomycetales</taxon>
        <taxon>Glycomycetaceae</taxon>
        <taxon>Salininema</taxon>
    </lineage>
</organism>
<dbReference type="PANTHER" id="PTHR42844:SF1">
    <property type="entry name" value="DIHYDRONEOPTERIN ALDOLASE 1-RELATED"/>
    <property type="match status" value="1"/>
</dbReference>
<dbReference type="Pfam" id="PF02152">
    <property type="entry name" value="FolB"/>
    <property type="match status" value="1"/>
</dbReference>
<evidence type="ECO:0000259" key="7">
    <source>
        <dbReference type="SMART" id="SM00905"/>
    </source>
</evidence>
<comment type="pathway">
    <text evidence="2 6">Cofactor biosynthesis; tetrahydrofolate biosynthesis; 2-amino-4-hydroxy-6-hydroxymethyl-7,8-dihydropteridine diphosphate from 7,8-dihydroneopterin triphosphate: step 3/4.</text>
</comment>
<keyword evidence="5 6" id="KW-0456">Lyase</keyword>
<dbReference type="InterPro" id="IPR006156">
    <property type="entry name" value="Dihydroneopterin_aldolase"/>
</dbReference>
<dbReference type="SUPFAM" id="SSF55620">
    <property type="entry name" value="Tetrahydrobiopterin biosynthesis enzymes-like"/>
    <property type="match status" value="1"/>
</dbReference>
<evidence type="ECO:0000256" key="4">
    <source>
        <dbReference type="ARBA" id="ARBA00022909"/>
    </source>
</evidence>
<reference evidence="9" key="1">
    <citation type="journal article" date="2019" name="Int. J. Syst. Evol. Microbiol.">
        <title>The Global Catalogue of Microorganisms (GCM) 10K type strain sequencing project: providing services to taxonomists for standard genome sequencing and annotation.</title>
        <authorList>
            <consortium name="The Broad Institute Genomics Platform"/>
            <consortium name="The Broad Institute Genome Sequencing Center for Infectious Disease"/>
            <person name="Wu L."/>
            <person name="Ma J."/>
        </authorList>
    </citation>
    <scope>NUCLEOTIDE SEQUENCE [LARGE SCALE GENOMIC DNA]</scope>
    <source>
        <strain evidence="9">IBRC-M 10908</strain>
    </source>
</reference>
<evidence type="ECO:0000256" key="1">
    <source>
        <dbReference type="ARBA" id="ARBA00001353"/>
    </source>
</evidence>
<evidence type="ECO:0000256" key="6">
    <source>
        <dbReference type="RuleBase" id="RU362079"/>
    </source>
</evidence>
<dbReference type="Proteomes" id="UP001595823">
    <property type="component" value="Unassembled WGS sequence"/>
</dbReference>
<feature type="domain" description="Dihydroneopterin aldolase/epimerase" evidence="7">
    <location>
        <begin position="6"/>
        <end position="118"/>
    </location>
</feature>
<keyword evidence="4 6" id="KW-0289">Folate biosynthesis</keyword>
<dbReference type="NCBIfam" id="TIGR00526">
    <property type="entry name" value="folB_dom"/>
    <property type="match status" value="1"/>
</dbReference>
<name>A0ABV8U3F2_9ACTN</name>
<dbReference type="SMART" id="SM00905">
    <property type="entry name" value="FolB"/>
    <property type="match status" value="1"/>
</dbReference>
<evidence type="ECO:0000256" key="5">
    <source>
        <dbReference type="ARBA" id="ARBA00023239"/>
    </source>
</evidence>
<evidence type="ECO:0000256" key="2">
    <source>
        <dbReference type="ARBA" id="ARBA00005013"/>
    </source>
</evidence>
<dbReference type="CDD" id="cd00534">
    <property type="entry name" value="DHNA_DHNTPE"/>
    <property type="match status" value="1"/>
</dbReference>
<evidence type="ECO:0000313" key="8">
    <source>
        <dbReference type="EMBL" id="MFC4337158.1"/>
    </source>
</evidence>
<protein>
    <recommendedName>
        <fullName evidence="6">7,8-dihydroneopterin aldolase</fullName>
        <ecNumber evidence="6">4.1.2.25</ecNumber>
    </recommendedName>
</protein>
<dbReference type="EC" id="4.1.2.25" evidence="6"/>
<dbReference type="InterPro" id="IPR043133">
    <property type="entry name" value="GTP-CH-I_C/QueF"/>
</dbReference>
<keyword evidence="9" id="KW-1185">Reference proteome</keyword>
<comment type="caution">
    <text evidence="8">The sequence shown here is derived from an EMBL/GenBank/DDBJ whole genome shotgun (WGS) entry which is preliminary data.</text>
</comment>
<comment type="function">
    <text evidence="6">Catalyzes the conversion of 7,8-dihydroneopterin to 6-hydroxymethyl-7,8-dihydropterin.</text>
</comment>
<dbReference type="Gene3D" id="3.30.1130.10">
    <property type="match status" value="1"/>
</dbReference>
<dbReference type="GO" id="GO:0004150">
    <property type="term" value="F:dihydroneopterin aldolase activity"/>
    <property type="evidence" value="ECO:0007669"/>
    <property type="project" value="UniProtKB-EC"/>
</dbReference>
<accession>A0ABV8U3F2</accession>
<dbReference type="PANTHER" id="PTHR42844">
    <property type="entry name" value="DIHYDRONEOPTERIN ALDOLASE 1-RELATED"/>
    <property type="match status" value="1"/>
</dbReference>
<gene>
    <name evidence="8" type="primary">folB</name>
    <name evidence="8" type="ORF">ACFPET_18295</name>
</gene>
<dbReference type="EMBL" id="JBHSDK010000028">
    <property type="protein sequence ID" value="MFC4337158.1"/>
    <property type="molecule type" value="Genomic_DNA"/>
</dbReference>
<evidence type="ECO:0000256" key="3">
    <source>
        <dbReference type="ARBA" id="ARBA00005708"/>
    </source>
</evidence>
<dbReference type="RefSeq" id="WP_380623824.1">
    <property type="nucleotide sequence ID" value="NZ_JBHSDK010000028.1"/>
</dbReference>
<proteinExistence type="inferred from homology"/>
<comment type="similarity">
    <text evidence="3 6">Belongs to the DHNA family.</text>
</comment>